<dbReference type="Gene3D" id="3.30.530.20">
    <property type="match status" value="1"/>
</dbReference>
<name>A0AAE7EGB3_SERFO</name>
<evidence type="ECO:0000313" key="1">
    <source>
        <dbReference type="EMBL" id="QKJ58153.1"/>
    </source>
</evidence>
<protein>
    <submittedName>
        <fullName evidence="1">SRPBCC family protein</fullName>
    </submittedName>
</protein>
<dbReference type="InterPro" id="IPR023393">
    <property type="entry name" value="START-like_dom_sf"/>
</dbReference>
<dbReference type="Proteomes" id="UP000503464">
    <property type="component" value="Chromosome"/>
</dbReference>
<accession>A0AAE7EGB3</accession>
<dbReference type="EMBL" id="CP054160">
    <property type="protein sequence ID" value="QKJ58153.1"/>
    <property type="molecule type" value="Genomic_DNA"/>
</dbReference>
<dbReference type="RefSeq" id="WP_173408878.1">
    <property type="nucleotide sequence ID" value="NZ_CP054160.3"/>
</dbReference>
<evidence type="ECO:0000313" key="2">
    <source>
        <dbReference type="Proteomes" id="UP000503464"/>
    </source>
</evidence>
<sequence length="156" mass="17728">MAEYQLTTLWRIKAPLPTVWEVLYHPDIWPSWWKNLLQVVEIGKGDALGIGALHRYTWQGVLPYRITFDMHIVNIVPLQLLEGQASGEVEGVGQWLLSSDGVYTLARYTWHVRTTTLWMNCLAPLAAPLFRWNHDAVMRAGAKGLAQRLGTSVEMS</sequence>
<reference evidence="2" key="1">
    <citation type="submission" date="2020-03" db="EMBL/GenBank/DDBJ databases">
        <title>Genome sequences of seven Enterobacteriaceae strains isolated from Canadian wastewater treatment facilities.</title>
        <authorList>
            <person name="Huang H."/>
            <person name="Chmara J.T."/>
            <person name="Duceppe M.-O."/>
        </authorList>
    </citation>
    <scope>NUCLEOTIDE SEQUENCE [LARGE SCALE GENOMIC DNA]</scope>
    <source>
        <strain evidence="2">Biosolid 3</strain>
    </source>
</reference>
<dbReference type="AlphaFoldDB" id="A0AAE7EGB3"/>
<dbReference type="CDD" id="cd07824">
    <property type="entry name" value="SRPBCC_6"/>
    <property type="match status" value="1"/>
</dbReference>
<organism evidence="1 2">
    <name type="scientific">Serratia fonticola</name>
    <dbReference type="NCBI Taxonomy" id="47917"/>
    <lineage>
        <taxon>Bacteria</taxon>
        <taxon>Pseudomonadati</taxon>
        <taxon>Pseudomonadota</taxon>
        <taxon>Gammaproteobacteria</taxon>
        <taxon>Enterobacterales</taxon>
        <taxon>Yersiniaceae</taxon>
        <taxon>Serratia</taxon>
    </lineage>
</organism>
<gene>
    <name evidence="1" type="ORF">G9399_06815</name>
</gene>
<dbReference type="SUPFAM" id="SSF55961">
    <property type="entry name" value="Bet v1-like"/>
    <property type="match status" value="1"/>
</dbReference>
<proteinExistence type="predicted"/>